<dbReference type="STRING" id="34002.SAMN04489859_103827"/>
<feature type="domain" description="Ig-like SoxY" evidence="1">
    <location>
        <begin position="55"/>
        <end position="163"/>
    </location>
</feature>
<keyword evidence="3" id="KW-1185">Reference proteome</keyword>
<dbReference type="InterPro" id="IPR016568">
    <property type="entry name" value="Sulphur_oxidation_SoxY"/>
</dbReference>
<evidence type="ECO:0000313" key="2">
    <source>
        <dbReference type="EMBL" id="SEO14753.1"/>
    </source>
</evidence>
<evidence type="ECO:0000259" key="1">
    <source>
        <dbReference type="Pfam" id="PF13501"/>
    </source>
</evidence>
<name>A0A1H8MBT1_9RHOB</name>
<accession>A0A1H8MBT1</accession>
<dbReference type="AlphaFoldDB" id="A0A1H8MBT1"/>
<dbReference type="Pfam" id="PF13501">
    <property type="entry name" value="SoxY"/>
    <property type="match status" value="1"/>
</dbReference>
<gene>
    <name evidence="2" type="ORF">SAMN04489859_103827</name>
</gene>
<dbReference type="EMBL" id="FODE01000038">
    <property type="protein sequence ID" value="SEO14753.1"/>
    <property type="molecule type" value="Genomic_DNA"/>
</dbReference>
<dbReference type="Proteomes" id="UP000199054">
    <property type="component" value="Unassembled WGS sequence"/>
</dbReference>
<dbReference type="PIRSF" id="PIRSF010312">
    <property type="entry name" value="Sulphur_oxidation_SoxY"/>
    <property type="match status" value="1"/>
</dbReference>
<organism evidence="2 3">
    <name type="scientific">Paracoccus alcaliphilus</name>
    <dbReference type="NCBI Taxonomy" id="34002"/>
    <lineage>
        <taxon>Bacteria</taxon>
        <taxon>Pseudomonadati</taxon>
        <taxon>Pseudomonadota</taxon>
        <taxon>Alphaproteobacteria</taxon>
        <taxon>Rhodobacterales</taxon>
        <taxon>Paracoccaceae</taxon>
        <taxon>Paracoccus</taxon>
    </lineage>
</organism>
<reference evidence="2 3" key="1">
    <citation type="submission" date="2016-10" db="EMBL/GenBank/DDBJ databases">
        <authorList>
            <person name="de Groot N.N."/>
        </authorList>
    </citation>
    <scope>NUCLEOTIDE SEQUENCE [LARGE SCALE GENOMIC DNA]</scope>
    <source>
        <strain evidence="2 3">DSM 8512</strain>
    </source>
</reference>
<dbReference type="PROSITE" id="PS51318">
    <property type="entry name" value="TAT"/>
    <property type="match status" value="1"/>
</dbReference>
<protein>
    <submittedName>
        <fullName evidence="2">Sulfur-oxidizing protein SoxY</fullName>
    </submittedName>
</protein>
<proteinExistence type="predicted"/>
<dbReference type="InterPro" id="IPR006311">
    <property type="entry name" value="TAT_signal"/>
</dbReference>
<evidence type="ECO:0000313" key="3">
    <source>
        <dbReference type="Proteomes" id="UP000199054"/>
    </source>
</evidence>
<dbReference type="Gene3D" id="2.60.40.2470">
    <property type="entry name" value="SoxY domain"/>
    <property type="match status" value="1"/>
</dbReference>
<sequence>MTSCADIDRRGLLLTGTALGAGLVCGMVPLGAAAQIVSEATPQPDDAEADRIAAEFLGGAVPLAEGLALDLPALGDNPAAVPVRVHLTEAVSETNYCEELIVLAQRNPRPLACRFRFTPLTGSVDVALRVRLMESMGLRAIARMNDGRFLEARADITVAAGGCGM</sequence>
<dbReference type="InterPro" id="IPR038162">
    <property type="entry name" value="SoxY_sf"/>
</dbReference>
<dbReference type="OrthoDB" id="9804570at2"/>
<dbReference type="RefSeq" id="WP_090616504.1">
    <property type="nucleotide sequence ID" value="NZ_CP067126.1"/>
</dbReference>
<dbReference type="InterPro" id="IPR032711">
    <property type="entry name" value="SoxY"/>
</dbReference>